<reference evidence="1 2" key="1">
    <citation type="submission" date="2023-09" db="EMBL/GenBank/DDBJ databases">
        <authorList>
            <person name="Rey-Velasco X."/>
        </authorList>
    </citation>
    <scope>NUCLEOTIDE SEQUENCE [LARGE SCALE GENOMIC DNA]</scope>
    <source>
        <strain evidence="1 2">W345</strain>
    </source>
</reference>
<comment type="caution">
    <text evidence="1">The sequence shown here is derived from an EMBL/GenBank/DDBJ whole genome shotgun (WGS) entry which is preliminary data.</text>
</comment>
<dbReference type="InterPro" id="IPR028994">
    <property type="entry name" value="Integrin_alpha_N"/>
</dbReference>
<evidence type="ECO:0008006" key="3">
    <source>
        <dbReference type="Google" id="ProtNLM"/>
    </source>
</evidence>
<proteinExistence type="predicted"/>
<dbReference type="EMBL" id="JAVRIC010000028">
    <property type="protein sequence ID" value="MDT0498854.1"/>
    <property type="molecule type" value="Genomic_DNA"/>
</dbReference>
<sequence>MIVLGGTLLVGQNACDAAEPGPAPSKPGLPSSIRDGLSVDEQVLACATDEATGEVRLDALELEVRRVDFNQDGTPDWLVAGRDACLRNTGATPWWGFLATAPGVDDGPPRIFETRAEDVRSQAGTSSSFVELIASGPGPERHYRYRNGRYSPLLGRSPESAAGRVIDFGTAPLALEVPEGIDRAHVIDSVLGHRQDATITSGVRGSFTQAGVDETLLLLQAGGPRAAHNVQGEQPAELLRYVGDRLQARYRLQGQDGHFIVAAPDVDGDGRQELLLRADAYQMGVSTGAASLLRIDPETVQVLQRFGRVVEDACEGPPMSRKRRKAVIHWNGGGLDDPAAYQLDWQDESC</sequence>
<name>A0ABU2WML3_9GAMM</name>
<dbReference type="SUPFAM" id="SSF69318">
    <property type="entry name" value="Integrin alpha N-terminal domain"/>
    <property type="match status" value="1"/>
</dbReference>
<dbReference type="Proteomes" id="UP001254608">
    <property type="component" value="Unassembled WGS sequence"/>
</dbReference>
<dbReference type="RefSeq" id="WP_311366266.1">
    <property type="nucleotide sequence ID" value="NZ_JAVRIC010000028.1"/>
</dbReference>
<protein>
    <recommendedName>
        <fullName evidence="3">VCBS repeat-containing protein</fullName>
    </recommendedName>
</protein>
<organism evidence="1 2">
    <name type="scientific">Banduia mediterranea</name>
    <dbReference type="NCBI Taxonomy" id="3075609"/>
    <lineage>
        <taxon>Bacteria</taxon>
        <taxon>Pseudomonadati</taxon>
        <taxon>Pseudomonadota</taxon>
        <taxon>Gammaproteobacteria</taxon>
        <taxon>Nevskiales</taxon>
        <taxon>Algiphilaceae</taxon>
        <taxon>Banduia</taxon>
    </lineage>
</organism>
<keyword evidence="2" id="KW-1185">Reference proteome</keyword>
<accession>A0ABU2WML3</accession>
<gene>
    <name evidence="1" type="ORF">RM530_16010</name>
</gene>
<evidence type="ECO:0000313" key="1">
    <source>
        <dbReference type="EMBL" id="MDT0498854.1"/>
    </source>
</evidence>
<evidence type="ECO:0000313" key="2">
    <source>
        <dbReference type="Proteomes" id="UP001254608"/>
    </source>
</evidence>